<dbReference type="CDD" id="cd18795">
    <property type="entry name" value="SF2_C_Ski2"/>
    <property type="match status" value="1"/>
</dbReference>
<keyword evidence="9" id="KW-1185">Reference proteome</keyword>
<feature type="compositionally biased region" description="Basic and acidic residues" evidence="5">
    <location>
        <begin position="35"/>
        <end position="47"/>
    </location>
</feature>
<dbReference type="GO" id="GO:0005524">
    <property type="term" value="F:ATP binding"/>
    <property type="evidence" value="ECO:0007669"/>
    <property type="project" value="UniProtKB-KW"/>
</dbReference>
<feature type="domain" description="Helicase ATP-binding" evidence="6">
    <location>
        <begin position="105"/>
        <end position="297"/>
    </location>
</feature>
<dbReference type="InterPro" id="IPR050699">
    <property type="entry name" value="RNA-DNA_Helicase"/>
</dbReference>
<dbReference type="PROSITE" id="PS51194">
    <property type="entry name" value="HELICASE_CTER"/>
    <property type="match status" value="1"/>
</dbReference>
<proteinExistence type="predicted"/>
<evidence type="ECO:0000256" key="1">
    <source>
        <dbReference type="ARBA" id="ARBA00022741"/>
    </source>
</evidence>
<keyword evidence="2" id="KW-0378">Hydrolase</keyword>
<dbReference type="InterPro" id="IPR027417">
    <property type="entry name" value="P-loop_NTPase"/>
</dbReference>
<dbReference type="Gramene" id="CMO352CT">
    <property type="protein sequence ID" value="CMO352CT"/>
    <property type="gene ID" value="CMO352C"/>
</dbReference>
<evidence type="ECO:0000313" key="8">
    <source>
        <dbReference type="EMBL" id="BAM81674.1"/>
    </source>
</evidence>
<evidence type="ECO:0000313" key="9">
    <source>
        <dbReference type="Proteomes" id="UP000007014"/>
    </source>
</evidence>
<dbReference type="Pfam" id="PF00271">
    <property type="entry name" value="Helicase_C"/>
    <property type="match status" value="1"/>
</dbReference>
<dbReference type="eggNOG" id="KOG0947">
    <property type="taxonomic scope" value="Eukaryota"/>
</dbReference>
<keyword evidence="4" id="KW-0067">ATP-binding</keyword>
<dbReference type="InterPro" id="IPR012961">
    <property type="entry name" value="Ski2/MTR4_C"/>
</dbReference>
<evidence type="ECO:0000256" key="5">
    <source>
        <dbReference type="SAM" id="MobiDB-lite"/>
    </source>
</evidence>
<keyword evidence="1" id="KW-0547">Nucleotide-binding</keyword>
<evidence type="ECO:0000256" key="4">
    <source>
        <dbReference type="ARBA" id="ARBA00022840"/>
    </source>
</evidence>
<name>M1V9P8_CYAM1</name>
<protein>
    <submittedName>
        <fullName evidence="8">ATP-dependent RNA helicase</fullName>
    </submittedName>
</protein>
<dbReference type="AlphaFoldDB" id="M1V9P8"/>
<feature type="region of interest" description="Disordered" evidence="5">
    <location>
        <begin position="31"/>
        <end position="62"/>
    </location>
</feature>
<gene>
    <name evidence="8" type="ORF">CYME_CMO352C</name>
</gene>
<dbReference type="GO" id="GO:0070478">
    <property type="term" value="P:nuclear-transcribed mRNA catabolic process, 3'-5' exonucleolytic nonsense-mediated decay"/>
    <property type="evidence" value="ECO:0007669"/>
    <property type="project" value="TreeGrafter"/>
</dbReference>
<dbReference type="KEGG" id="cme:CYME_CMO352C"/>
<dbReference type="GO" id="GO:0004386">
    <property type="term" value="F:helicase activity"/>
    <property type="evidence" value="ECO:0007669"/>
    <property type="project" value="UniProtKB-KW"/>
</dbReference>
<dbReference type="SMART" id="SM01142">
    <property type="entry name" value="DSHCT"/>
    <property type="match status" value="1"/>
</dbReference>
<evidence type="ECO:0000256" key="3">
    <source>
        <dbReference type="ARBA" id="ARBA00022806"/>
    </source>
</evidence>
<dbReference type="OMA" id="RRGCDKA"/>
<dbReference type="Pfam" id="PF08148">
    <property type="entry name" value="DSHCT"/>
    <property type="match status" value="1"/>
</dbReference>
<dbReference type="GeneID" id="16995780"/>
<dbReference type="PROSITE" id="PS51192">
    <property type="entry name" value="HELICASE_ATP_BIND_1"/>
    <property type="match status" value="1"/>
</dbReference>
<dbReference type="SMART" id="SM00490">
    <property type="entry name" value="HELICc"/>
    <property type="match status" value="1"/>
</dbReference>
<keyword evidence="3 8" id="KW-0347">Helicase</keyword>
<evidence type="ECO:0000256" key="2">
    <source>
        <dbReference type="ARBA" id="ARBA00022801"/>
    </source>
</evidence>
<accession>M1V9P8</accession>
<feature type="domain" description="Helicase C-terminal" evidence="7">
    <location>
        <begin position="414"/>
        <end position="621"/>
    </location>
</feature>
<dbReference type="Pfam" id="PF00270">
    <property type="entry name" value="DEAD"/>
    <property type="match status" value="1"/>
</dbReference>
<dbReference type="PANTHER" id="PTHR12131">
    <property type="entry name" value="ATP-DEPENDENT RNA AND DNA HELICASE"/>
    <property type="match status" value="1"/>
</dbReference>
<evidence type="ECO:0000259" key="7">
    <source>
        <dbReference type="PROSITE" id="PS51194"/>
    </source>
</evidence>
<dbReference type="Gene3D" id="3.40.50.300">
    <property type="entry name" value="P-loop containing nucleotide triphosphate hydrolases"/>
    <property type="match status" value="2"/>
</dbReference>
<dbReference type="OrthoDB" id="64767at2759"/>
<feature type="compositionally biased region" description="Low complexity" evidence="5">
    <location>
        <begin position="50"/>
        <end position="61"/>
    </location>
</feature>
<sequence>MAFLPLVPRPVGTRRWSGTWNNASVESRKAAAWRQSDRLKPAKEVPAKQRTSSSRTPPRSSLTQRLRALANVPERKDNGSLLDAEQEALESMFSFSLDEFQLRAIRSVLQSRSVVVSVPTGSGKTVIGEAALAIALKKGMRAFYTTPLKALSNQKFGDFCDRFGTEQVGLLTGDISIRPDAPILVMTTEVYRNMLYRCRTGVLAELSVAASPVDEVLAPATEDAHSIAPLLRAGYLDDLFVVVFDEFHYMNDRERGTVWEEAVIGSPTHTILVALSATMRNAAEISEWFEAVHGVTDLIVANDRPVPLEYVYLDADGLHPLLVPLKRSSGDKGKGFGRSRQRGARNESKLPTIEGRYQMNPELVWNVGQESKQIAERRQRWRDANDPNLRRSAEVLERREARRLRELYRVSVPSYPFLVRCLRNRQLLPAIVFVFSRSGCDRAVSEVLRERSALKLVSKAERAMLESEMEAFFEVHPELRENPDSQKRYESIMEGVAAHHAGMLPLWKALVEQLFQANLIKVVFATETLAAGINMPARSTVVTALSKRSRSEGIQRLTPNEFLQMAGRAGRRGMDPIGYVVVMQSAWEPSAEVACQLLQRGADALRSNFVPSYGMALNLLRYPGTPLQSARRYLERSFGSFLASRGRLNQWKPEIHDEVEALERQVKEAHRIFAQHGGEKVVAAYDKLLERLRCEERILGYLHEQHEESAVSIMEDLLVFSDPGTIVLLPDRAERAVLAGVVVERTLDTPLRFALVAADGRIRVCGPRYIAAVLSKEPLAKVSLPDSLTGLKAEALSVLHWRELFSASSRYGEVRETFEPVMDCGLVDVGTAPALEYSEMTTWDDLAAPPLAVPEIRRQQKLVVDLQERLASFSLHDHPDCELVLKAYRSLGVAEAHLGRLRQRLMRQTMQATATESWNIFRALVDVLERYRCLERVEEVEDDARAESGQDVTRAAPEASDDTGSRYTFFRLTEFGSIVAGLRVENELWAGLALIHAEQQLAGLAPHELAAVVASIAADTSLPPGGYCRFLPSVRVLDLCREVLGPLRKQLAAAQQEALETYWSPSMATLNGELMIPDVRLSYDLAGVVEAWACETPWSTLLNGVSLDEGDIVRLLRRTIDLLRQIANLGTSSGLGWSRRVAALVSSQLVVNAKRALTLIDRYPVNDGGLERASGGQVAESLELDNDSDEDSAEVEEDVAWDSGEDAILATSDE</sequence>
<feature type="region of interest" description="Disordered" evidence="5">
    <location>
        <begin position="1172"/>
        <end position="1198"/>
    </location>
</feature>
<dbReference type="RefSeq" id="XP_005537710.1">
    <property type="nucleotide sequence ID" value="XM_005537653.1"/>
</dbReference>
<evidence type="ECO:0000259" key="6">
    <source>
        <dbReference type="PROSITE" id="PS51192"/>
    </source>
</evidence>
<dbReference type="Proteomes" id="UP000007014">
    <property type="component" value="Chromosome 15"/>
</dbReference>
<dbReference type="InterPro" id="IPR011545">
    <property type="entry name" value="DEAD/DEAH_box_helicase_dom"/>
</dbReference>
<dbReference type="GO" id="GO:0003676">
    <property type="term" value="F:nucleic acid binding"/>
    <property type="evidence" value="ECO:0007669"/>
    <property type="project" value="InterPro"/>
</dbReference>
<dbReference type="HOGENOM" id="CLU_002902_4_0_1"/>
<reference evidence="8 9" key="1">
    <citation type="journal article" date="2004" name="Nature">
        <title>Genome sequence of the ultrasmall unicellular red alga Cyanidioschyzon merolae 10D.</title>
        <authorList>
            <person name="Matsuzaki M."/>
            <person name="Misumi O."/>
            <person name="Shin-i T."/>
            <person name="Maruyama S."/>
            <person name="Takahara M."/>
            <person name="Miyagishima S."/>
            <person name="Mori T."/>
            <person name="Nishida K."/>
            <person name="Yagisawa F."/>
            <person name="Nishida K."/>
            <person name="Yoshida Y."/>
            <person name="Nishimura Y."/>
            <person name="Nakao S."/>
            <person name="Kobayashi T."/>
            <person name="Momoyama Y."/>
            <person name="Higashiyama T."/>
            <person name="Minoda A."/>
            <person name="Sano M."/>
            <person name="Nomoto H."/>
            <person name="Oishi K."/>
            <person name="Hayashi H."/>
            <person name="Ohta F."/>
            <person name="Nishizaka S."/>
            <person name="Haga S."/>
            <person name="Miura S."/>
            <person name="Morishita T."/>
            <person name="Kabeya Y."/>
            <person name="Terasawa K."/>
            <person name="Suzuki Y."/>
            <person name="Ishii Y."/>
            <person name="Asakawa S."/>
            <person name="Takano H."/>
            <person name="Ohta N."/>
            <person name="Kuroiwa H."/>
            <person name="Tanaka K."/>
            <person name="Shimizu N."/>
            <person name="Sugano S."/>
            <person name="Sato N."/>
            <person name="Nozaki H."/>
            <person name="Ogasawara N."/>
            <person name="Kohara Y."/>
            <person name="Kuroiwa T."/>
        </authorList>
    </citation>
    <scope>NUCLEOTIDE SEQUENCE [LARGE SCALE GENOMIC DNA]</scope>
    <source>
        <strain evidence="8 9">10D</strain>
    </source>
</reference>
<dbReference type="PANTHER" id="PTHR12131:SF1">
    <property type="entry name" value="ATP-DEPENDENT RNA HELICASE SUPV3L1, MITOCHONDRIAL-RELATED"/>
    <property type="match status" value="1"/>
</dbReference>
<dbReference type="EMBL" id="AP006497">
    <property type="protein sequence ID" value="BAM81674.1"/>
    <property type="molecule type" value="Genomic_DNA"/>
</dbReference>
<reference evidence="8 9" key="2">
    <citation type="journal article" date="2007" name="BMC Biol.">
        <title>A 100%-complete sequence reveals unusually simple genomic features in the hot-spring red alga Cyanidioschyzon merolae.</title>
        <authorList>
            <person name="Nozaki H."/>
            <person name="Takano H."/>
            <person name="Misumi O."/>
            <person name="Terasawa K."/>
            <person name="Matsuzaki M."/>
            <person name="Maruyama S."/>
            <person name="Nishida K."/>
            <person name="Yagisawa F."/>
            <person name="Yoshida Y."/>
            <person name="Fujiwara T."/>
            <person name="Takio S."/>
            <person name="Tamura K."/>
            <person name="Chung S.J."/>
            <person name="Nakamura S."/>
            <person name="Kuroiwa H."/>
            <person name="Tanaka K."/>
            <person name="Sato N."/>
            <person name="Kuroiwa T."/>
        </authorList>
    </citation>
    <scope>NUCLEOTIDE SEQUENCE [LARGE SCALE GENOMIC DNA]</scope>
    <source>
        <strain evidence="8 9">10D</strain>
    </source>
</reference>
<dbReference type="InterPro" id="IPR014001">
    <property type="entry name" value="Helicase_ATP-bd"/>
</dbReference>
<dbReference type="SMART" id="SM00487">
    <property type="entry name" value="DEXDc"/>
    <property type="match status" value="1"/>
</dbReference>
<dbReference type="STRING" id="280699.M1V9P8"/>
<dbReference type="SUPFAM" id="SSF52540">
    <property type="entry name" value="P-loop containing nucleoside triphosphate hydrolases"/>
    <property type="match status" value="1"/>
</dbReference>
<dbReference type="Gene3D" id="1.10.3380.30">
    <property type="match status" value="1"/>
</dbReference>
<dbReference type="InterPro" id="IPR001650">
    <property type="entry name" value="Helicase_C-like"/>
</dbReference>
<dbReference type="GO" id="GO:0016787">
    <property type="term" value="F:hydrolase activity"/>
    <property type="evidence" value="ECO:0007669"/>
    <property type="project" value="UniProtKB-KW"/>
</dbReference>
<feature type="compositionally biased region" description="Acidic residues" evidence="5">
    <location>
        <begin position="1182"/>
        <end position="1198"/>
    </location>
</feature>
<dbReference type="GO" id="GO:0055087">
    <property type="term" value="C:Ski complex"/>
    <property type="evidence" value="ECO:0007669"/>
    <property type="project" value="TreeGrafter"/>
</dbReference>
<organism evidence="8 9">
    <name type="scientific">Cyanidioschyzon merolae (strain NIES-3377 / 10D)</name>
    <name type="common">Unicellular red alga</name>
    <dbReference type="NCBI Taxonomy" id="280699"/>
    <lineage>
        <taxon>Eukaryota</taxon>
        <taxon>Rhodophyta</taxon>
        <taxon>Bangiophyceae</taxon>
        <taxon>Cyanidiales</taxon>
        <taxon>Cyanidiaceae</taxon>
        <taxon>Cyanidioschyzon</taxon>
    </lineage>
</organism>